<protein>
    <submittedName>
        <fullName evidence="2">Uncharacterized protein</fullName>
    </submittedName>
</protein>
<dbReference type="AlphaFoldDB" id="A0A7I8DFC1"/>
<sequence length="165" mass="18656">MNITVIGGSDGPVSILIAENNKASWINLFGLVIVILMLLPNIIYAVKFHGIENKCKNKVMSWIEQIGRYSSMFLIIFNIGLAEFGFPSAEAYITYFVGNTVFLILYWCIWILYFHKITFWKSMTLAVIPTAIFLLSGITSRHYLLVISAVAFGIGHIYVTHQNAR</sequence>
<gene>
    <name evidence="2" type="ORF">bsdcttw_01900</name>
</gene>
<feature type="transmembrane region" description="Helical" evidence="1">
    <location>
        <begin position="119"/>
        <end position="136"/>
    </location>
</feature>
<organism evidence="2 3">
    <name type="scientific">Anaerocolumna chitinilytica</name>
    <dbReference type="NCBI Taxonomy" id="1727145"/>
    <lineage>
        <taxon>Bacteria</taxon>
        <taxon>Bacillati</taxon>
        <taxon>Bacillota</taxon>
        <taxon>Clostridia</taxon>
        <taxon>Lachnospirales</taxon>
        <taxon>Lachnospiraceae</taxon>
        <taxon>Anaerocolumna</taxon>
    </lineage>
</organism>
<reference evidence="2 3" key="2">
    <citation type="submission" date="2020-08" db="EMBL/GenBank/DDBJ databases">
        <authorList>
            <person name="Ueki A."/>
            <person name="Tonouchi A."/>
        </authorList>
    </citation>
    <scope>NUCLEOTIDE SEQUENCE [LARGE SCALE GENOMIC DNA]</scope>
    <source>
        <strain evidence="2 3">CTTW</strain>
    </source>
</reference>
<name>A0A7I8DFC1_9FIRM</name>
<keyword evidence="1" id="KW-1133">Transmembrane helix</keyword>
<feature type="transmembrane region" description="Helical" evidence="1">
    <location>
        <begin position="66"/>
        <end position="86"/>
    </location>
</feature>
<accession>A0A7I8DFC1</accession>
<keyword evidence="1" id="KW-0472">Membrane</keyword>
<keyword evidence="1" id="KW-0812">Transmembrane</keyword>
<evidence type="ECO:0000313" key="3">
    <source>
        <dbReference type="Proteomes" id="UP000515703"/>
    </source>
</evidence>
<proteinExistence type="predicted"/>
<feature type="transmembrane region" description="Helical" evidence="1">
    <location>
        <begin position="142"/>
        <end position="159"/>
    </location>
</feature>
<dbReference type="Proteomes" id="UP000515703">
    <property type="component" value="Chromosome"/>
</dbReference>
<reference evidence="2 3" key="1">
    <citation type="submission" date="2020-08" db="EMBL/GenBank/DDBJ databases">
        <title>Draft genome sequencing of an Anaerocolumna strain isolated from anoxic soil subjected to BSD treatment.</title>
        <authorList>
            <person name="Uek A."/>
            <person name="Tonouchi A."/>
        </authorList>
    </citation>
    <scope>NUCLEOTIDE SEQUENCE [LARGE SCALE GENOMIC DNA]</scope>
    <source>
        <strain evidence="2 3">CTTW</strain>
    </source>
</reference>
<feature type="transmembrane region" description="Helical" evidence="1">
    <location>
        <begin position="92"/>
        <end position="112"/>
    </location>
</feature>
<dbReference type="RefSeq" id="WP_225903756.1">
    <property type="nucleotide sequence ID" value="NZ_AP023368.1"/>
</dbReference>
<dbReference type="EMBL" id="AP023368">
    <property type="protein sequence ID" value="BCJ97149.1"/>
    <property type="molecule type" value="Genomic_DNA"/>
</dbReference>
<evidence type="ECO:0000256" key="1">
    <source>
        <dbReference type="SAM" id="Phobius"/>
    </source>
</evidence>
<keyword evidence="3" id="KW-1185">Reference proteome</keyword>
<dbReference type="KEGG" id="acht:bsdcttw_01900"/>
<evidence type="ECO:0000313" key="2">
    <source>
        <dbReference type="EMBL" id="BCJ97149.1"/>
    </source>
</evidence>
<feature type="transmembrane region" description="Helical" evidence="1">
    <location>
        <begin position="25"/>
        <end position="46"/>
    </location>
</feature>